<evidence type="ECO:0000313" key="1">
    <source>
        <dbReference type="EMBL" id="KKN19148.1"/>
    </source>
</evidence>
<dbReference type="EMBL" id="LAZR01003363">
    <property type="protein sequence ID" value="KKN19148.1"/>
    <property type="molecule type" value="Genomic_DNA"/>
</dbReference>
<comment type="caution">
    <text evidence="1">The sequence shown here is derived from an EMBL/GenBank/DDBJ whole genome shotgun (WGS) entry which is preliminary data.</text>
</comment>
<organism evidence="1">
    <name type="scientific">marine sediment metagenome</name>
    <dbReference type="NCBI Taxonomy" id="412755"/>
    <lineage>
        <taxon>unclassified sequences</taxon>
        <taxon>metagenomes</taxon>
        <taxon>ecological metagenomes</taxon>
    </lineage>
</organism>
<protein>
    <submittedName>
        <fullName evidence="1">Uncharacterized protein</fullName>
    </submittedName>
</protein>
<reference evidence="1" key="1">
    <citation type="journal article" date="2015" name="Nature">
        <title>Complex archaea that bridge the gap between prokaryotes and eukaryotes.</title>
        <authorList>
            <person name="Spang A."/>
            <person name="Saw J.H."/>
            <person name="Jorgensen S.L."/>
            <person name="Zaremba-Niedzwiedzka K."/>
            <person name="Martijn J."/>
            <person name="Lind A.E."/>
            <person name="van Eijk R."/>
            <person name="Schleper C."/>
            <person name="Guy L."/>
            <person name="Ettema T.J."/>
        </authorList>
    </citation>
    <scope>NUCLEOTIDE SEQUENCE</scope>
</reference>
<name>A0A0F9RPD0_9ZZZZ</name>
<sequence>MPLSDSQAAHLTARLTVIEKMLQIVLEILPAHMAEGAIENMSLPERKFLREQLALYKTIIQTLRAKGDTASKAGNITRQDVGKMYFDAQTAMGRVEEVMRKLRARAHTSLEDAPITAAQRAIWETKATEALTELDAEVGGFVDE</sequence>
<accession>A0A0F9RPD0</accession>
<proteinExistence type="predicted"/>
<dbReference type="AlphaFoldDB" id="A0A0F9RPD0"/>
<gene>
    <name evidence="1" type="ORF">LCGC14_0948710</name>
</gene>